<proteinExistence type="predicted"/>
<name>A0A7R9GYR0_TIMCR</name>
<feature type="region of interest" description="Disordered" evidence="1">
    <location>
        <begin position="389"/>
        <end position="428"/>
    </location>
</feature>
<organism evidence="2">
    <name type="scientific">Timema cristinae</name>
    <name type="common">Walking stick</name>
    <dbReference type="NCBI Taxonomy" id="61476"/>
    <lineage>
        <taxon>Eukaryota</taxon>
        <taxon>Metazoa</taxon>
        <taxon>Ecdysozoa</taxon>
        <taxon>Arthropoda</taxon>
        <taxon>Hexapoda</taxon>
        <taxon>Insecta</taxon>
        <taxon>Pterygota</taxon>
        <taxon>Neoptera</taxon>
        <taxon>Polyneoptera</taxon>
        <taxon>Phasmatodea</taxon>
        <taxon>Timematodea</taxon>
        <taxon>Timematoidea</taxon>
        <taxon>Timematidae</taxon>
        <taxon>Timema</taxon>
    </lineage>
</organism>
<sequence length="428" mass="47626">MRLRTEVLILEATQSSNYARIVPTWDRIPTSWDFSLKSYDLTISPVCNRTNHYGNGLLTGQPILLIIEMEKPTCITPDRDSTPGFPVINDSVLHKSNVLDHATMNTEYIFLLRLQLSWSLSTVNNSTHSVRAILVMKIHFLRTNDYQHRHLSFHGNNLRWVFNVHFLNPRVFFFFGHQLSRPVVAYTWVAELPPTGPSTPDRDILVIGSLVYCESSALDRVAIEAGGGGGEKKVKKRPLESSFSKSMSTNTSYIVSAVSYSRQKGRLSHVRLNCSDVSSYKRASSEIGSGTTFFISSLRSIEEHGELSHYHSVDCVFVLTPCCVVCRRCVLIGSQTSRGGTYQFELSCENTTDVGRVYHFDWGVGWGRELLGRVAGVLSAAVSTTQARHNRGASPALSRIPFPPTPLPENRVSGSLLAMPGTTRTSPD</sequence>
<reference evidence="2" key="1">
    <citation type="submission" date="2020-11" db="EMBL/GenBank/DDBJ databases">
        <authorList>
            <person name="Tran Van P."/>
        </authorList>
    </citation>
    <scope>NUCLEOTIDE SEQUENCE</scope>
</reference>
<dbReference type="EMBL" id="OC317895">
    <property type="protein sequence ID" value="CAD7399642.1"/>
    <property type="molecule type" value="Genomic_DNA"/>
</dbReference>
<dbReference type="AlphaFoldDB" id="A0A7R9GYR0"/>
<evidence type="ECO:0000256" key="1">
    <source>
        <dbReference type="SAM" id="MobiDB-lite"/>
    </source>
</evidence>
<gene>
    <name evidence="2" type="ORF">TCEB3V08_LOCUS5105</name>
</gene>
<evidence type="ECO:0000313" key="2">
    <source>
        <dbReference type="EMBL" id="CAD7399642.1"/>
    </source>
</evidence>
<accession>A0A7R9GYR0</accession>
<protein>
    <submittedName>
        <fullName evidence="2">Uncharacterized protein</fullName>
    </submittedName>
</protein>